<feature type="compositionally biased region" description="Polar residues" evidence="1">
    <location>
        <begin position="1"/>
        <end position="11"/>
    </location>
</feature>
<reference evidence="2 3" key="1">
    <citation type="journal article" date="2012" name="Genome Biol.">
        <title>Genome and low-iron response of an oceanic diatom adapted to chronic iron limitation.</title>
        <authorList>
            <person name="Lommer M."/>
            <person name="Specht M."/>
            <person name="Roy A.S."/>
            <person name="Kraemer L."/>
            <person name="Andreson R."/>
            <person name="Gutowska M.A."/>
            <person name="Wolf J."/>
            <person name="Bergner S.V."/>
            <person name="Schilhabel M.B."/>
            <person name="Klostermeier U.C."/>
            <person name="Beiko R.G."/>
            <person name="Rosenstiel P."/>
            <person name="Hippler M."/>
            <person name="Laroche J."/>
        </authorList>
    </citation>
    <scope>NUCLEOTIDE SEQUENCE [LARGE SCALE GENOMIC DNA]</scope>
    <source>
        <strain evidence="2 3">CCMP1005</strain>
    </source>
</reference>
<feature type="compositionally biased region" description="Polar residues" evidence="1">
    <location>
        <begin position="388"/>
        <end position="401"/>
    </location>
</feature>
<dbReference type="EMBL" id="AGNL01011804">
    <property type="protein sequence ID" value="EJK68202.1"/>
    <property type="molecule type" value="Genomic_DNA"/>
</dbReference>
<evidence type="ECO:0000313" key="3">
    <source>
        <dbReference type="Proteomes" id="UP000266841"/>
    </source>
</evidence>
<accession>K0TCL8</accession>
<feature type="compositionally biased region" description="Basic and acidic residues" evidence="1">
    <location>
        <begin position="278"/>
        <end position="290"/>
    </location>
</feature>
<comment type="caution">
    <text evidence="2">The sequence shown here is derived from an EMBL/GenBank/DDBJ whole genome shotgun (WGS) entry which is preliminary data.</text>
</comment>
<feature type="compositionally biased region" description="Polar residues" evidence="1">
    <location>
        <begin position="245"/>
        <end position="264"/>
    </location>
</feature>
<dbReference type="Proteomes" id="UP000266841">
    <property type="component" value="Unassembled WGS sequence"/>
</dbReference>
<sequence>MQRSSTSTQETFHTETKPALAAGQERKDKAALSLGAGETLIPARLRALRAECVRIYLPPRHQQPRRTGWPIMLVQWDSDAPKVVDAVCVYGSGRTWQTHGRAAKLVELTQPGARRHGEEVVRGQGSGRASCTLTCQRHCNHVLRRTPMDERVPRIASLTPEVIANPRSHCRIDAPESPQPASSSATGIFICSKRKRSPEIPWNYSRGYATSDHLGKEEMDGGLSLMSHISKAGTPQPNELELTYSLQQSSKRSCESQPGSSLMSRITAGAPQPNESELAYKQESSVRSRELQPGMSPVSRITAGTPQPNESELAHSLPTHVQSTPQDRSHLTPYLGPWGPLPAGGLDLSKTLQPFAANHGQTYRGRALLVENFQRAETAKPVHPPSRTPITGVNCQRTRAE</sequence>
<feature type="region of interest" description="Disordered" evidence="1">
    <location>
        <begin position="1"/>
        <end position="25"/>
    </location>
</feature>
<feature type="region of interest" description="Disordered" evidence="1">
    <location>
        <begin position="377"/>
        <end position="401"/>
    </location>
</feature>
<gene>
    <name evidence="2" type="ORF">THAOC_10642</name>
</gene>
<organism evidence="2 3">
    <name type="scientific">Thalassiosira oceanica</name>
    <name type="common">Marine diatom</name>
    <dbReference type="NCBI Taxonomy" id="159749"/>
    <lineage>
        <taxon>Eukaryota</taxon>
        <taxon>Sar</taxon>
        <taxon>Stramenopiles</taxon>
        <taxon>Ochrophyta</taxon>
        <taxon>Bacillariophyta</taxon>
        <taxon>Coscinodiscophyceae</taxon>
        <taxon>Thalassiosirophycidae</taxon>
        <taxon>Thalassiosirales</taxon>
        <taxon>Thalassiosiraceae</taxon>
        <taxon>Thalassiosira</taxon>
    </lineage>
</organism>
<proteinExistence type="predicted"/>
<evidence type="ECO:0000256" key="1">
    <source>
        <dbReference type="SAM" id="MobiDB-lite"/>
    </source>
</evidence>
<evidence type="ECO:0000313" key="2">
    <source>
        <dbReference type="EMBL" id="EJK68202.1"/>
    </source>
</evidence>
<dbReference type="AlphaFoldDB" id="K0TCL8"/>
<feature type="region of interest" description="Disordered" evidence="1">
    <location>
        <begin position="245"/>
        <end position="329"/>
    </location>
</feature>
<protein>
    <submittedName>
        <fullName evidence="2">Uncharacterized protein</fullName>
    </submittedName>
</protein>
<keyword evidence="3" id="KW-1185">Reference proteome</keyword>
<name>K0TCL8_THAOC</name>